<gene>
    <name evidence="2" type="ORF">SAMN06269173_11126</name>
</gene>
<feature type="transmembrane region" description="Helical" evidence="1">
    <location>
        <begin position="65"/>
        <end position="82"/>
    </location>
</feature>
<keyword evidence="1" id="KW-1133">Transmembrane helix</keyword>
<dbReference type="AlphaFoldDB" id="A0A239A6T9"/>
<dbReference type="RefSeq" id="WP_089333864.1">
    <property type="nucleotide sequence ID" value="NZ_FZNS01000011.1"/>
</dbReference>
<keyword evidence="3" id="KW-1185">Reference proteome</keyword>
<proteinExistence type="predicted"/>
<sequence>MDSCAGLHMLNRALEAAPILPFACAWVRREHIPSVFRPVYYYVGAKVFLYALAIVSRTVFRNDIYLFHLATVLLVVLLAYTYGQLLPKRWQRPVQVAVALFLGVAVLDASALNGLFTDVNTYSQTFGCALLILLAILHIVTLTQNATDRALESQPSFFLSVGVIVYCSCSVVSYVAVNIIYHAGYDMATGKRLDTLFSSPDTFLMAVQMALFAWLFCFFQLNASPLRALPTWLHYSSWAPRSYRLLGRRLSQLKVKHGRLIPRVSNGHCSMALEAPVHS</sequence>
<evidence type="ECO:0000313" key="3">
    <source>
        <dbReference type="Proteomes" id="UP000198310"/>
    </source>
</evidence>
<feature type="transmembrane region" description="Helical" evidence="1">
    <location>
        <begin position="157"/>
        <end position="183"/>
    </location>
</feature>
<keyword evidence="1" id="KW-0472">Membrane</keyword>
<name>A0A239A6T9_9BACT</name>
<evidence type="ECO:0000313" key="2">
    <source>
        <dbReference type="EMBL" id="SNR91337.1"/>
    </source>
</evidence>
<protein>
    <submittedName>
        <fullName evidence="2">Uncharacterized protein</fullName>
    </submittedName>
</protein>
<dbReference type="EMBL" id="FZNS01000011">
    <property type="protein sequence ID" value="SNR91337.1"/>
    <property type="molecule type" value="Genomic_DNA"/>
</dbReference>
<accession>A0A239A6T9</accession>
<organism evidence="2 3">
    <name type="scientific">Hymenobacter mucosus</name>
    <dbReference type="NCBI Taxonomy" id="1411120"/>
    <lineage>
        <taxon>Bacteria</taxon>
        <taxon>Pseudomonadati</taxon>
        <taxon>Bacteroidota</taxon>
        <taxon>Cytophagia</taxon>
        <taxon>Cytophagales</taxon>
        <taxon>Hymenobacteraceae</taxon>
        <taxon>Hymenobacter</taxon>
    </lineage>
</organism>
<feature type="transmembrane region" description="Helical" evidence="1">
    <location>
        <begin position="122"/>
        <end position="145"/>
    </location>
</feature>
<reference evidence="3" key="1">
    <citation type="submission" date="2017-06" db="EMBL/GenBank/DDBJ databases">
        <authorList>
            <person name="Varghese N."/>
            <person name="Submissions S."/>
        </authorList>
    </citation>
    <scope>NUCLEOTIDE SEQUENCE [LARGE SCALE GENOMIC DNA]</scope>
    <source>
        <strain evidence="3">DSM 28041</strain>
    </source>
</reference>
<feature type="transmembrane region" description="Helical" evidence="1">
    <location>
        <begin position="203"/>
        <end position="221"/>
    </location>
</feature>
<feature type="transmembrane region" description="Helical" evidence="1">
    <location>
        <begin position="39"/>
        <end position="59"/>
    </location>
</feature>
<dbReference type="Proteomes" id="UP000198310">
    <property type="component" value="Unassembled WGS sequence"/>
</dbReference>
<keyword evidence="1" id="KW-0812">Transmembrane</keyword>
<feature type="transmembrane region" description="Helical" evidence="1">
    <location>
        <begin position="94"/>
        <end position="116"/>
    </location>
</feature>
<evidence type="ECO:0000256" key="1">
    <source>
        <dbReference type="SAM" id="Phobius"/>
    </source>
</evidence>